<evidence type="ECO:0000313" key="4">
    <source>
        <dbReference type="Proteomes" id="UP000289886"/>
    </source>
</evidence>
<dbReference type="InterPro" id="IPR022194">
    <property type="entry name" value="DUF3719"/>
</dbReference>
<evidence type="ECO:0000259" key="2">
    <source>
        <dbReference type="Pfam" id="PF12516"/>
    </source>
</evidence>
<comment type="similarity">
    <text evidence="1">Belongs to the FAM149 family.</text>
</comment>
<organism evidence="3 4">
    <name type="scientific">Acipenser ruthenus</name>
    <name type="common">Sterlet sturgeon</name>
    <dbReference type="NCBI Taxonomy" id="7906"/>
    <lineage>
        <taxon>Eukaryota</taxon>
        <taxon>Metazoa</taxon>
        <taxon>Chordata</taxon>
        <taxon>Craniata</taxon>
        <taxon>Vertebrata</taxon>
        <taxon>Euteleostomi</taxon>
        <taxon>Actinopterygii</taxon>
        <taxon>Chondrostei</taxon>
        <taxon>Acipenseriformes</taxon>
        <taxon>Acipenseridae</taxon>
        <taxon>Acipenser</taxon>
    </lineage>
</organism>
<feature type="domain" description="DUF3719" evidence="2">
    <location>
        <begin position="1"/>
        <end position="53"/>
    </location>
</feature>
<dbReference type="EMBL" id="SCEB01215191">
    <property type="protein sequence ID" value="RXM30816.1"/>
    <property type="molecule type" value="Genomic_DNA"/>
</dbReference>
<sequence>MLFEGKVCSRTQGLQTECKEWTKRSPHLRILGSQLVLPRDEGFQHVQKRTSISKTIPLPSFLDSTSDMKELCLLGQKLVATLSPVHGAFGSSETCSDPSLYSFLEEEIYEVDGKIEEYFAYDTKEIDDEGLEFTKITKKCNRGVPPVSPDACVKDTVTAEMFDDVWRDVVEIIRELIRKHWENELTGFTITSPGSLKVSGMFTQCLRVKLHYGCYSRFRTTTGRIVTV</sequence>
<evidence type="ECO:0000313" key="3">
    <source>
        <dbReference type="EMBL" id="RXM30816.1"/>
    </source>
</evidence>
<evidence type="ECO:0000256" key="1">
    <source>
        <dbReference type="ARBA" id="ARBA00008309"/>
    </source>
</evidence>
<dbReference type="Proteomes" id="UP000289886">
    <property type="component" value="Unassembled WGS sequence"/>
</dbReference>
<proteinExistence type="inferred from homology"/>
<comment type="caution">
    <text evidence="3">The sequence shown here is derived from an EMBL/GenBank/DDBJ whole genome shotgun (WGS) entry which is preliminary data.</text>
</comment>
<name>A0A444U6J3_ACIRT</name>
<dbReference type="Pfam" id="PF12516">
    <property type="entry name" value="DUF3719"/>
    <property type="match status" value="1"/>
</dbReference>
<accession>A0A444U6J3</accession>
<protein>
    <submittedName>
        <fullName evidence="3">Protein FAM149A</fullName>
    </submittedName>
</protein>
<gene>
    <name evidence="3" type="ORF">EOD39_7506</name>
</gene>
<reference evidence="3 4" key="1">
    <citation type="submission" date="2019-01" db="EMBL/GenBank/DDBJ databases">
        <title>Draft Genome and Complete Hox-Cluster Characterization of the Sterlet Sturgeon (Acipenser ruthenus).</title>
        <authorList>
            <person name="Wei Q."/>
        </authorList>
    </citation>
    <scope>NUCLEOTIDE SEQUENCE [LARGE SCALE GENOMIC DNA]</scope>
    <source>
        <strain evidence="3">WHYD16114868_AA</strain>
        <tissue evidence="3">Blood</tissue>
    </source>
</reference>
<dbReference type="PANTHER" id="PTHR31997:SF2">
    <property type="entry name" value="PROTEIN FAM149A"/>
    <property type="match status" value="1"/>
</dbReference>
<dbReference type="PANTHER" id="PTHR31997">
    <property type="entry name" value="AGAP003710-PA"/>
    <property type="match status" value="1"/>
</dbReference>
<dbReference type="InterPro" id="IPR039630">
    <property type="entry name" value="FAM149"/>
</dbReference>
<keyword evidence="4" id="KW-1185">Reference proteome</keyword>
<dbReference type="AlphaFoldDB" id="A0A444U6J3"/>